<keyword evidence="3" id="KW-0378">Hydrolase</keyword>
<protein>
    <recommendedName>
        <fullName evidence="4">Peptidase C14 caspase domain-containing protein</fullName>
    </recommendedName>
</protein>
<dbReference type="PANTHER" id="PTHR48104">
    <property type="entry name" value="METACASPASE-4"/>
    <property type="match status" value="1"/>
</dbReference>
<proteinExistence type="inferred from homology"/>
<evidence type="ECO:0000313" key="5">
    <source>
        <dbReference type="EMBL" id="KZT00946.1"/>
    </source>
</evidence>
<evidence type="ECO:0000259" key="4">
    <source>
        <dbReference type="Pfam" id="PF00656"/>
    </source>
</evidence>
<gene>
    <name evidence="5" type="ORF">LAESUDRAFT_503342</name>
</gene>
<reference evidence="5 6" key="1">
    <citation type="journal article" date="2016" name="Mol. Biol. Evol.">
        <title>Comparative Genomics of Early-Diverging Mushroom-Forming Fungi Provides Insights into the Origins of Lignocellulose Decay Capabilities.</title>
        <authorList>
            <person name="Nagy L.G."/>
            <person name="Riley R."/>
            <person name="Tritt A."/>
            <person name="Adam C."/>
            <person name="Daum C."/>
            <person name="Floudas D."/>
            <person name="Sun H."/>
            <person name="Yadav J.S."/>
            <person name="Pangilinan J."/>
            <person name="Larsson K.H."/>
            <person name="Matsuura K."/>
            <person name="Barry K."/>
            <person name="Labutti K."/>
            <person name="Kuo R."/>
            <person name="Ohm R.A."/>
            <person name="Bhattacharya S.S."/>
            <person name="Shirouzu T."/>
            <person name="Yoshinaga Y."/>
            <person name="Martin F.M."/>
            <person name="Grigoriev I.V."/>
            <person name="Hibbett D.S."/>
        </authorList>
    </citation>
    <scope>NUCLEOTIDE SEQUENCE [LARGE SCALE GENOMIC DNA]</scope>
    <source>
        <strain evidence="5 6">93-53</strain>
    </source>
</reference>
<name>A0A165BFI5_9APHY</name>
<dbReference type="GO" id="GO:0006508">
    <property type="term" value="P:proteolysis"/>
    <property type="evidence" value="ECO:0007669"/>
    <property type="project" value="InterPro"/>
</dbReference>
<keyword evidence="3" id="KW-0645">Protease</keyword>
<keyword evidence="3" id="KW-0788">Thiol protease</keyword>
<keyword evidence="2" id="KW-0053">Apoptosis</keyword>
<feature type="domain" description="Peptidase C14 caspase" evidence="4">
    <location>
        <begin position="27"/>
        <end position="264"/>
    </location>
</feature>
<dbReference type="GO" id="GO:0004197">
    <property type="term" value="F:cysteine-type endopeptidase activity"/>
    <property type="evidence" value="ECO:0007669"/>
    <property type="project" value="InterPro"/>
</dbReference>
<evidence type="ECO:0000256" key="2">
    <source>
        <dbReference type="ARBA" id="ARBA00022703"/>
    </source>
</evidence>
<dbReference type="GO" id="GO:0006915">
    <property type="term" value="P:apoptotic process"/>
    <property type="evidence" value="ECO:0007669"/>
    <property type="project" value="UniProtKB-KW"/>
</dbReference>
<evidence type="ECO:0000313" key="6">
    <source>
        <dbReference type="Proteomes" id="UP000076871"/>
    </source>
</evidence>
<dbReference type="GeneID" id="63819745"/>
<dbReference type="InterPro" id="IPR050452">
    <property type="entry name" value="Metacaspase"/>
</dbReference>
<dbReference type="SUPFAM" id="SSF52129">
    <property type="entry name" value="Caspase-like"/>
    <property type="match status" value="1"/>
</dbReference>
<dbReference type="PANTHER" id="PTHR48104:SF30">
    <property type="entry name" value="METACASPASE-1"/>
    <property type="match status" value="1"/>
</dbReference>
<dbReference type="Proteomes" id="UP000076871">
    <property type="component" value="Unassembled WGS sequence"/>
</dbReference>
<dbReference type="RefSeq" id="XP_040758686.1">
    <property type="nucleotide sequence ID" value="XM_040902714.1"/>
</dbReference>
<sequence>MSIRPREGSAVVNDVQTNEPMLGRNMWAVIIGITNYKHGSNSPALGATADADAFHECLERRFGVPSDHIVKLLDDHATRKNIIDSLYDHLKVNERIRPGDAIIVFFAGHGSRYKSPWHSDEFIEAIMPVDRGQSETPNGEQVQDISDRELNLFFAELRDVKGGNIIIILDCCHSGGGTRGIRSNGEMAVRFMGPMDDDCLPMLRAAESNTRKRWPKGAAMAESWTPDMTSHVLLAACKDDEEAYRSHVGGKFTRALLRQLWSRSLASATYVALLKWLDFLADIQQPVADGEHKDSLIFRIGQKSKLSVRGKFCTSVH</sequence>
<dbReference type="OrthoDB" id="3223806at2759"/>
<dbReference type="InterPro" id="IPR029030">
    <property type="entry name" value="Caspase-like_dom_sf"/>
</dbReference>
<dbReference type="EMBL" id="KV427673">
    <property type="protein sequence ID" value="KZT00946.1"/>
    <property type="molecule type" value="Genomic_DNA"/>
</dbReference>
<dbReference type="Pfam" id="PF00656">
    <property type="entry name" value="Peptidase_C14"/>
    <property type="match status" value="1"/>
</dbReference>
<dbReference type="InterPro" id="IPR011600">
    <property type="entry name" value="Pept_C14_caspase"/>
</dbReference>
<dbReference type="AlphaFoldDB" id="A0A165BFI5"/>
<evidence type="ECO:0000256" key="3">
    <source>
        <dbReference type="ARBA" id="ARBA00022807"/>
    </source>
</evidence>
<dbReference type="Gene3D" id="3.40.50.1460">
    <property type="match status" value="1"/>
</dbReference>
<comment type="similarity">
    <text evidence="1">Belongs to the peptidase C14B family.</text>
</comment>
<keyword evidence="6" id="KW-1185">Reference proteome</keyword>
<dbReference type="InParanoid" id="A0A165BFI5"/>
<dbReference type="GO" id="GO:0005737">
    <property type="term" value="C:cytoplasm"/>
    <property type="evidence" value="ECO:0007669"/>
    <property type="project" value="TreeGrafter"/>
</dbReference>
<evidence type="ECO:0000256" key="1">
    <source>
        <dbReference type="ARBA" id="ARBA00009005"/>
    </source>
</evidence>
<organism evidence="5 6">
    <name type="scientific">Laetiporus sulphureus 93-53</name>
    <dbReference type="NCBI Taxonomy" id="1314785"/>
    <lineage>
        <taxon>Eukaryota</taxon>
        <taxon>Fungi</taxon>
        <taxon>Dikarya</taxon>
        <taxon>Basidiomycota</taxon>
        <taxon>Agaricomycotina</taxon>
        <taxon>Agaricomycetes</taxon>
        <taxon>Polyporales</taxon>
        <taxon>Laetiporus</taxon>
    </lineage>
</organism>
<accession>A0A165BFI5</accession>